<sequence>MPSEPALGRYTVAPIWSRPRARSIMRSQLLLGEPVDVLEDFGEYARISFDGGRAEGFVSRDQLLPVSPALHAAQTTHPAYALELFGMLLGDSFGMPVTFGARLPAYDGLQLHHDGRRFLYSGQAVLAADLTRDAALLLRLGRKWLYVPELPGGRTPTGIGNAELIQLLIGLLGVDLPRTVAPMSTGGTPVDFVEQCQSGDLAFFDDGRGGIRHVGILLPGSQVLHVYGRVRVDAVDHYGVFNRETGRYTHRLRIVRRFLPDTAPAGQIRLDDRFAEGPKDSQQILIF</sequence>
<dbReference type="SUPFAM" id="SSF54001">
    <property type="entry name" value="Cysteine proteinases"/>
    <property type="match status" value="1"/>
</dbReference>
<evidence type="ECO:0000256" key="4">
    <source>
        <dbReference type="ARBA" id="ARBA00022807"/>
    </source>
</evidence>
<keyword evidence="7" id="KW-1185">Reference proteome</keyword>
<feature type="domain" description="NlpC/P60" evidence="5">
    <location>
        <begin position="131"/>
        <end position="259"/>
    </location>
</feature>
<evidence type="ECO:0000313" key="7">
    <source>
        <dbReference type="Proteomes" id="UP000237662"/>
    </source>
</evidence>
<dbReference type="Proteomes" id="UP000237662">
    <property type="component" value="Unassembled WGS sequence"/>
</dbReference>
<evidence type="ECO:0000259" key="5">
    <source>
        <dbReference type="PROSITE" id="PS51935"/>
    </source>
</evidence>
<gene>
    <name evidence="6" type="ORF">CLV84_3586</name>
</gene>
<comment type="caution">
    <text evidence="6">The sequence shown here is derived from an EMBL/GenBank/DDBJ whole genome shotgun (WGS) entry which is preliminary data.</text>
</comment>
<organism evidence="6 7">
    <name type="scientific">Neolewinella xylanilytica</name>
    <dbReference type="NCBI Taxonomy" id="1514080"/>
    <lineage>
        <taxon>Bacteria</taxon>
        <taxon>Pseudomonadati</taxon>
        <taxon>Bacteroidota</taxon>
        <taxon>Saprospiria</taxon>
        <taxon>Saprospirales</taxon>
        <taxon>Lewinellaceae</taxon>
        <taxon>Neolewinella</taxon>
    </lineage>
</organism>
<keyword evidence="4" id="KW-0788">Thiol protease</keyword>
<dbReference type="Pfam" id="PF00877">
    <property type="entry name" value="NLPC_P60"/>
    <property type="match status" value="1"/>
</dbReference>
<proteinExistence type="inferred from homology"/>
<evidence type="ECO:0000256" key="1">
    <source>
        <dbReference type="ARBA" id="ARBA00007074"/>
    </source>
</evidence>
<dbReference type="AlphaFoldDB" id="A0A2S6I6B3"/>
<keyword evidence="3 6" id="KW-0378">Hydrolase</keyword>
<name>A0A2S6I6B3_9BACT</name>
<evidence type="ECO:0000313" key="6">
    <source>
        <dbReference type="EMBL" id="PPK86651.1"/>
    </source>
</evidence>
<reference evidence="6 7" key="1">
    <citation type="submission" date="2018-02" db="EMBL/GenBank/DDBJ databases">
        <title>Genomic Encyclopedia of Archaeal and Bacterial Type Strains, Phase II (KMG-II): from individual species to whole genera.</title>
        <authorList>
            <person name="Goeker M."/>
        </authorList>
    </citation>
    <scope>NUCLEOTIDE SEQUENCE [LARGE SCALE GENOMIC DNA]</scope>
    <source>
        <strain evidence="6 7">DSM 29526</strain>
    </source>
</reference>
<accession>A0A2S6I6B3</accession>
<dbReference type="GO" id="GO:0006508">
    <property type="term" value="P:proteolysis"/>
    <property type="evidence" value="ECO:0007669"/>
    <property type="project" value="UniProtKB-KW"/>
</dbReference>
<dbReference type="InterPro" id="IPR038765">
    <property type="entry name" value="Papain-like_cys_pep_sf"/>
</dbReference>
<evidence type="ECO:0000256" key="3">
    <source>
        <dbReference type="ARBA" id="ARBA00022801"/>
    </source>
</evidence>
<dbReference type="PROSITE" id="PS51935">
    <property type="entry name" value="NLPC_P60"/>
    <property type="match status" value="1"/>
</dbReference>
<protein>
    <submittedName>
        <fullName evidence="6">Cell wall-associated NlpC family hydrolase</fullName>
    </submittedName>
</protein>
<dbReference type="RefSeq" id="WP_104421069.1">
    <property type="nucleotide sequence ID" value="NZ_PTJC01000006.1"/>
</dbReference>
<dbReference type="EMBL" id="PTJC01000006">
    <property type="protein sequence ID" value="PPK86651.1"/>
    <property type="molecule type" value="Genomic_DNA"/>
</dbReference>
<dbReference type="GO" id="GO:0008234">
    <property type="term" value="F:cysteine-type peptidase activity"/>
    <property type="evidence" value="ECO:0007669"/>
    <property type="project" value="UniProtKB-KW"/>
</dbReference>
<keyword evidence="2" id="KW-0645">Protease</keyword>
<dbReference type="OrthoDB" id="9813368at2"/>
<dbReference type="Gene3D" id="3.90.1720.10">
    <property type="entry name" value="endopeptidase domain like (from Nostoc punctiforme)"/>
    <property type="match status" value="1"/>
</dbReference>
<comment type="similarity">
    <text evidence="1">Belongs to the peptidase C40 family.</text>
</comment>
<dbReference type="InterPro" id="IPR000064">
    <property type="entry name" value="NLP_P60_dom"/>
</dbReference>
<evidence type="ECO:0000256" key="2">
    <source>
        <dbReference type="ARBA" id="ARBA00022670"/>
    </source>
</evidence>